<feature type="compositionally biased region" description="Basic and acidic residues" evidence="1">
    <location>
        <begin position="20"/>
        <end position="34"/>
    </location>
</feature>
<sequence>MESSEKSIEQLSPDLQVLDTDNKNVGKSTSKENTENGENPQSLALLDKFGFWGFDFFTQNHIPLGDCIADSEFMTTHKDTHTIQEHLMEDPYYHVTAIEASVEGDTHYFVLKGYNNWRKEPSNELEKERAIVKLSITPLNDEEYRQISSKLYRMSMQYLDREYNEKSDFILTSGDSVPPLPIKNTQSLEYARNLPKCSKLESDEALRIKNFFDNPQEIGGSINGEGIDLWELEGEIPFVLSTDNGREAIRIFAHSNGSAVGGFKLTMNLDDFGMIGQWDIVDSASIWVNNVDIFTYLKIKNEWTQLDMYFMYIKEGEDKQKVRIFTPNNPYGTYWGSYKSSRVFDKK</sequence>
<dbReference type="EMBL" id="AE017125">
    <property type="protein sequence ID" value="AAP77569.1"/>
    <property type="molecule type" value="Genomic_DNA"/>
</dbReference>
<evidence type="ECO:0000256" key="1">
    <source>
        <dbReference type="SAM" id="MobiDB-lite"/>
    </source>
</evidence>
<protein>
    <submittedName>
        <fullName evidence="2">Uncharacterized protein</fullName>
    </submittedName>
</protein>
<proteinExistence type="predicted"/>
<evidence type="ECO:0000313" key="3">
    <source>
        <dbReference type="Proteomes" id="UP000002495"/>
    </source>
</evidence>
<keyword evidence="3" id="KW-1185">Reference proteome</keyword>
<dbReference type="AlphaFoldDB" id="Q7VHJ5"/>
<reference evidence="2 3" key="1">
    <citation type="journal article" date="2003" name="Proc. Natl. Acad. Sci. U.S.A.">
        <title>The complete genome sequence of the carcinogenic bacterium Helicobacter hepaticus.</title>
        <authorList>
            <person name="Suerbaum S."/>
            <person name="Josenhans C."/>
            <person name="Sterzenbach T."/>
            <person name="Drescher B."/>
            <person name="Brandt P."/>
            <person name="Bell M."/>
            <person name="Droege M."/>
            <person name="Fartmann B."/>
            <person name="Fischer H.-P."/>
            <person name="Ge Z."/>
            <person name="Hoerster A."/>
            <person name="Holland R."/>
            <person name="Klein K."/>
            <person name="Koenig J."/>
            <person name="Macko L."/>
            <person name="Mendz G.L."/>
            <person name="Nyakatura G."/>
            <person name="Schauer D.B."/>
            <person name="Shen Z."/>
            <person name="Weber J."/>
            <person name="Frosch M."/>
            <person name="Fox J.G."/>
        </authorList>
    </citation>
    <scope>NUCLEOTIDE SEQUENCE [LARGE SCALE GENOMIC DNA]</scope>
    <source>
        <strain evidence="3">ATCC 51449 / 3B1</strain>
    </source>
</reference>
<dbReference type="Proteomes" id="UP000002495">
    <property type="component" value="Chromosome"/>
</dbReference>
<evidence type="ECO:0000313" key="2">
    <source>
        <dbReference type="EMBL" id="AAP77569.1"/>
    </source>
</evidence>
<accession>Q7VHJ5</accession>
<name>Q7VHJ5_HELHP</name>
<organism evidence="2 3">
    <name type="scientific">Helicobacter hepaticus (strain ATCC 51449 / 3B1)</name>
    <dbReference type="NCBI Taxonomy" id="235279"/>
    <lineage>
        <taxon>Bacteria</taxon>
        <taxon>Pseudomonadati</taxon>
        <taxon>Campylobacterota</taxon>
        <taxon>Epsilonproteobacteria</taxon>
        <taxon>Campylobacterales</taxon>
        <taxon>Helicobacteraceae</taxon>
        <taxon>Helicobacter</taxon>
    </lineage>
</organism>
<dbReference type="KEGG" id="hhe:HH_0972"/>
<dbReference type="RefSeq" id="WP_011115812.1">
    <property type="nucleotide sequence ID" value="NC_004917.1"/>
</dbReference>
<gene>
    <name evidence="2" type="ordered locus">HH_0972</name>
</gene>
<dbReference type="HOGENOM" id="CLU_798701_0_0_7"/>
<feature type="region of interest" description="Disordered" evidence="1">
    <location>
        <begin position="1"/>
        <end position="40"/>
    </location>
</feature>